<protein>
    <submittedName>
        <fullName evidence="1">Uncharacterized protein</fullName>
    </submittedName>
</protein>
<sequence length="612" mass="60493">MGRRTAAAAAPAPPLVAPASAAAAFAIPAAAAAAAAVTAAAGCFRVGWRPRGLPTARRAVVASRPPPALTMGAARGAAAAATTAARGAGGSPPPPPPCPPTTLITWNVASLRALLRKHPTALERLVTAPLPPPPGSPAGTPPPPPPDVVVLQETKLQATHEATMPPLPGYTAHFSSSGPPAARGYAGVAMYVRDGLAAATAVTAGVGWAPADAEGRCLTARLPGGRPAVVGVYAPNAGVGLKRLAFRVAWDAALVAHVAAVRAAAGGAGVVLVGDLNVAPDVRLDVWEGRKKGRVAGLTAEERAGFATLLTGGGGGAPPPAWTLLATTAAAALTAAVAVAAAAAAAAAVASSTPTARGGPTALPSRTGATGAHTAPATGATAPPAGGGGWTMRSSMSSCGRRGGTPGACTTCRARTMCRLWSRWGGRVPGGGEPGGGGGGEMKQVRGDPRHREASPPLGRSRRLGSAVGRGAGACRGRGSGLPLPWPSPGRLRVTVRVAPPPLPRVSTSCPYHVNCPSPPPRLPPPLVVLFWASPNTDADGGDRTGGDGRRGAAGTRGGGGRRHGWGVAPRGTPTTPLRVAAAAAAAAAGRPVRRRRTARERERPTPPPRGG</sequence>
<evidence type="ECO:0000313" key="2">
    <source>
        <dbReference type="Proteomes" id="UP000798662"/>
    </source>
</evidence>
<organism evidence="1 2">
    <name type="scientific">Pyropia yezoensis</name>
    <name type="common">Susabi-nori</name>
    <name type="synonym">Porphyra yezoensis</name>
    <dbReference type="NCBI Taxonomy" id="2788"/>
    <lineage>
        <taxon>Eukaryota</taxon>
        <taxon>Rhodophyta</taxon>
        <taxon>Bangiophyceae</taxon>
        <taxon>Bangiales</taxon>
        <taxon>Bangiaceae</taxon>
        <taxon>Pyropia</taxon>
    </lineage>
</organism>
<gene>
    <name evidence="1" type="ORF">I4F81_006709</name>
</gene>
<comment type="caution">
    <text evidence="1">The sequence shown here is derived from an EMBL/GenBank/DDBJ whole genome shotgun (WGS) entry which is preliminary data.</text>
</comment>
<accession>A0ACC3C2H9</accession>
<proteinExistence type="predicted"/>
<reference evidence="1" key="1">
    <citation type="submission" date="2019-11" db="EMBL/GenBank/DDBJ databases">
        <title>Nori genome reveals adaptations in red seaweeds to the harsh intertidal environment.</title>
        <authorList>
            <person name="Wang D."/>
            <person name="Mao Y."/>
        </authorList>
    </citation>
    <scope>NUCLEOTIDE SEQUENCE</scope>
    <source>
        <tissue evidence="1">Gametophyte</tissue>
    </source>
</reference>
<dbReference type="Proteomes" id="UP000798662">
    <property type="component" value="Chromosome 2"/>
</dbReference>
<dbReference type="EMBL" id="CM020619">
    <property type="protein sequence ID" value="KAK1864159.1"/>
    <property type="molecule type" value="Genomic_DNA"/>
</dbReference>
<keyword evidence="2" id="KW-1185">Reference proteome</keyword>
<evidence type="ECO:0000313" key="1">
    <source>
        <dbReference type="EMBL" id="KAK1864159.1"/>
    </source>
</evidence>
<name>A0ACC3C2H9_PYRYE</name>